<dbReference type="Proteomes" id="UP000250235">
    <property type="component" value="Unassembled WGS sequence"/>
</dbReference>
<evidence type="ECO:0000313" key="1">
    <source>
        <dbReference type="EMBL" id="KZV24529.1"/>
    </source>
</evidence>
<protein>
    <submittedName>
        <fullName evidence="1">Putative leucine-rich repeat receptor-like protein kinase</fullName>
    </submittedName>
</protein>
<evidence type="ECO:0000313" key="2">
    <source>
        <dbReference type="Proteomes" id="UP000250235"/>
    </source>
</evidence>
<dbReference type="EMBL" id="KV012626">
    <property type="protein sequence ID" value="KZV24529.1"/>
    <property type="molecule type" value="Genomic_DNA"/>
</dbReference>
<keyword evidence="1" id="KW-0418">Kinase</keyword>
<gene>
    <name evidence="1" type="ORF">F511_17937</name>
</gene>
<dbReference type="AlphaFoldDB" id="A0A2Z7AYM1"/>
<keyword evidence="1" id="KW-0808">Transferase</keyword>
<keyword evidence="2" id="KW-1185">Reference proteome</keyword>
<reference evidence="1 2" key="1">
    <citation type="journal article" date="2015" name="Proc. Natl. Acad. Sci. U.S.A.">
        <title>The resurrection genome of Boea hygrometrica: A blueprint for survival of dehydration.</title>
        <authorList>
            <person name="Xiao L."/>
            <person name="Yang G."/>
            <person name="Zhang L."/>
            <person name="Yang X."/>
            <person name="Zhao S."/>
            <person name="Ji Z."/>
            <person name="Zhou Q."/>
            <person name="Hu M."/>
            <person name="Wang Y."/>
            <person name="Chen M."/>
            <person name="Xu Y."/>
            <person name="Jin H."/>
            <person name="Xiao X."/>
            <person name="Hu G."/>
            <person name="Bao F."/>
            <person name="Hu Y."/>
            <person name="Wan P."/>
            <person name="Li L."/>
            <person name="Deng X."/>
            <person name="Kuang T."/>
            <person name="Xiang C."/>
            <person name="Zhu J.K."/>
            <person name="Oliver M.J."/>
            <person name="He Y."/>
        </authorList>
    </citation>
    <scope>NUCLEOTIDE SEQUENCE [LARGE SCALE GENOMIC DNA]</scope>
    <source>
        <strain evidence="2">cv. XS01</strain>
    </source>
</reference>
<sequence>MKNSFAYVSTTVGRLSIKKTALFTSSSRNMLRGNSDACVSATVAKPSIKPTALLTSFYLIAFNGNRSADASIADRVHPNHISFDCRRFTPPFRARLVALRSSSLGLSIDTSLETGVSGIEEHEAVAVFVCLRDC</sequence>
<organism evidence="1 2">
    <name type="scientific">Dorcoceras hygrometricum</name>
    <dbReference type="NCBI Taxonomy" id="472368"/>
    <lineage>
        <taxon>Eukaryota</taxon>
        <taxon>Viridiplantae</taxon>
        <taxon>Streptophyta</taxon>
        <taxon>Embryophyta</taxon>
        <taxon>Tracheophyta</taxon>
        <taxon>Spermatophyta</taxon>
        <taxon>Magnoliopsida</taxon>
        <taxon>eudicotyledons</taxon>
        <taxon>Gunneridae</taxon>
        <taxon>Pentapetalae</taxon>
        <taxon>asterids</taxon>
        <taxon>lamiids</taxon>
        <taxon>Lamiales</taxon>
        <taxon>Gesneriaceae</taxon>
        <taxon>Didymocarpoideae</taxon>
        <taxon>Trichosporeae</taxon>
        <taxon>Loxocarpinae</taxon>
        <taxon>Dorcoceras</taxon>
    </lineage>
</organism>
<keyword evidence="1" id="KW-0675">Receptor</keyword>
<accession>A0A2Z7AYM1</accession>
<dbReference type="GO" id="GO:0016301">
    <property type="term" value="F:kinase activity"/>
    <property type="evidence" value="ECO:0007669"/>
    <property type="project" value="UniProtKB-KW"/>
</dbReference>
<name>A0A2Z7AYM1_9LAMI</name>
<proteinExistence type="predicted"/>